<dbReference type="Pfam" id="PF12796">
    <property type="entry name" value="Ank_2"/>
    <property type="match status" value="1"/>
</dbReference>
<keyword evidence="5" id="KW-1185">Reference proteome</keyword>
<dbReference type="Gene3D" id="1.25.40.20">
    <property type="entry name" value="Ankyrin repeat-containing domain"/>
    <property type="match status" value="1"/>
</dbReference>
<name>A0A9D4I5Q7_DREPO</name>
<dbReference type="PROSITE" id="PS50297">
    <property type="entry name" value="ANK_REP_REGION"/>
    <property type="match status" value="1"/>
</dbReference>
<accession>A0A9D4I5Q7</accession>
<keyword evidence="1" id="KW-0677">Repeat</keyword>
<dbReference type="PANTHER" id="PTHR46680">
    <property type="entry name" value="NF-KAPPA-B INHIBITOR ALPHA"/>
    <property type="match status" value="1"/>
</dbReference>
<evidence type="ECO:0000256" key="2">
    <source>
        <dbReference type="ARBA" id="ARBA00023043"/>
    </source>
</evidence>
<evidence type="ECO:0000256" key="1">
    <source>
        <dbReference type="ARBA" id="ARBA00022737"/>
    </source>
</evidence>
<reference evidence="4" key="2">
    <citation type="submission" date="2020-11" db="EMBL/GenBank/DDBJ databases">
        <authorList>
            <person name="McCartney M.A."/>
            <person name="Auch B."/>
            <person name="Kono T."/>
            <person name="Mallez S."/>
            <person name="Becker A."/>
            <person name="Gohl D.M."/>
            <person name="Silverstein K.A.T."/>
            <person name="Koren S."/>
            <person name="Bechman K.B."/>
            <person name="Herman A."/>
            <person name="Abrahante J.E."/>
            <person name="Garbe J."/>
        </authorList>
    </citation>
    <scope>NUCLEOTIDE SEQUENCE</scope>
    <source>
        <strain evidence="4">Duluth1</strain>
        <tissue evidence="4">Whole animal</tissue>
    </source>
</reference>
<proteinExistence type="predicted"/>
<evidence type="ECO:0000313" key="4">
    <source>
        <dbReference type="EMBL" id="KAH3749169.1"/>
    </source>
</evidence>
<sequence>MIKGKAMRAHRIQFEQFKDKFLSVRLRQGSASTALPLWPLTPSPTRVARTRYRRPGKEPRVRPVFPSTGGLAVPPYPSLNRRDLWTGTGRRTLDDKQRIGQIRCILEKTAVSAVKKTFCSRIKPRDINLLQAAPGLGRDEHAPAADRGKTVLLFGCLSERPDVTEFGGAFRPGVTQIHAAAVNGDKAWLARVITANIGTGLLDAGDQFGRTPLMFCVLADRLECAELLLKAGAQTNMKDKGGRTALHWAAHKAAHRDNEGQTAVHLCTRHKSPKCMTLLLRQLSPGEIDDQDRNKVRL</sequence>
<dbReference type="PROSITE" id="PS50088">
    <property type="entry name" value="ANK_REPEAT"/>
    <property type="match status" value="1"/>
</dbReference>
<reference evidence="4" key="1">
    <citation type="journal article" date="2019" name="bioRxiv">
        <title>The Genome of the Zebra Mussel, Dreissena polymorpha: A Resource for Invasive Species Research.</title>
        <authorList>
            <person name="McCartney M.A."/>
            <person name="Auch B."/>
            <person name="Kono T."/>
            <person name="Mallez S."/>
            <person name="Zhang Y."/>
            <person name="Obille A."/>
            <person name="Becker A."/>
            <person name="Abrahante J.E."/>
            <person name="Garbe J."/>
            <person name="Badalamenti J.P."/>
            <person name="Herman A."/>
            <person name="Mangelson H."/>
            <person name="Liachko I."/>
            <person name="Sullivan S."/>
            <person name="Sone E.D."/>
            <person name="Koren S."/>
            <person name="Silverstein K.A.T."/>
            <person name="Beckman K.B."/>
            <person name="Gohl D.M."/>
        </authorList>
    </citation>
    <scope>NUCLEOTIDE SEQUENCE</scope>
    <source>
        <strain evidence="4">Duluth1</strain>
        <tissue evidence="4">Whole animal</tissue>
    </source>
</reference>
<dbReference type="GO" id="GO:0051059">
    <property type="term" value="F:NF-kappaB binding"/>
    <property type="evidence" value="ECO:0007669"/>
    <property type="project" value="TreeGrafter"/>
</dbReference>
<dbReference type="Proteomes" id="UP000828390">
    <property type="component" value="Unassembled WGS sequence"/>
</dbReference>
<dbReference type="SMART" id="SM00248">
    <property type="entry name" value="ANK"/>
    <property type="match status" value="2"/>
</dbReference>
<comment type="caution">
    <text evidence="4">The sequence shown here is derived from an EMBL/GenBank/DDBJ whole genome shotgun (WGS) entry which is preliminary data.</text>
</comment>
<dbReference type="InterPro" id="IPR036770">
    <property type="entry name" value="Ankyrin_rpt-contain_sf"/>
</dbReference>
<dbReference type="PANTHER" id="PTHR46680:SF3">
    <property type="entry name" value="NF-KAPPA-B INHIBITOR CACTUS"/>
    <property type="match status" value="1"/>
</dbReference>
<evidence type="ECO:0000256" key="3">
    <source>
        <dbReference type="PROSITE-ProRule" id="PRU00023"/>
    </source>
</evidence>
<dbReference type="SUPFAM" id="SSF48403">
    <property type="entry name" value="Ankyrin repeat"/>
    <property type="match status" value="1"/>
</dbReference>
<keyword evidence="2 3" id="KW-0040">ANK repeat</keyword>
<dbReference type="GO" id="GO:0071356">
    <property type="term" value="P:cellular response to tumor necrosis factor"/>
    <property type="evidence" value="ECO:0007669"/>
    <property type="project" value="TreeGrafter"/>
</dbReference>
<dbReference type="GO" id="GO:0005829">
    <property type="term" value="C:cytosol"/>
    <property type="evidence" value="ECO:0007669"/>
    <property type="project" value="TreeGrafter"/>
</dbReference>
<dbReference type="InterPro" id="IPR002110">
    <property type="entry name" value="Ankyrin_rpt"/>
</dbReference>
<evidence type="ECO:0000313" key="5">
    <source>
        <dbReference type="Proteomes" id="UP000828390"/>
    </source>
</evidence>
<organism evidence="4 5">
    <name type="scientific">Dreissena polymorpha</name>
    <name type="common">Zebra mussel</name>
    <name type="synonym">Mytilus polymorpha</name>
    <dbReference type="NCBI Taxonomy" id="45954"/>
    <lineage>
        <taxon>Eukaryota</taxon>
        <taxon>Metazoa</taxon>
        <taxon>Spiralia</taxon>
        <taxon>Lophotrochozoa</taxon>
        <taxon>Mollusca</taxon>
        <taxon>Bivalvia</taxon>
        <taxon>Autobranchia</taxon>
        <taxon>Heteroconchia</taxon>
        <taxon>Euheterodonta</taxon>
        <taxon>Imparidentia</taxon>
        <taxon>Neoheterodontei</taxon>
        <taxon>Myida</taxon>
        <taxon>Dreissenoidea</taxon>
        <taxon>Dreissenidae</taxon>
        <taxon>Dreissena</taxon>
    </lineage>
</organism>
<dbReference type="AlphaFoldDB" id="A0A9D4I5Q7"/>
<protein>
    <submittedName>
        <fullName evidence="4">Uncharacterized protein</fullName>
    </submittedName>
</protein>
<feature type="repeat" description="ANK" evidence="3">
    <location>
        <begin position="208"/>
        <end position="240"/>
    </location>
</feature>
<gene>
    <name evidence="4" type="ORF">DPMN_183660</name>
</gene>
<dbReference type="InterPro" id="IPR051070">
    <property type="entry name" value="NF-kappa-B_inhibitor"/>
</dbReference>
<dbReference type="EMBL" id="JAIWYP010000010">
    <property type="protein sequence ID" value="KAH3749169.1"/>
    <property type="molecule type" value="Genomic_DNA"/>
</dbReference>